<dbReference type="UniPathway" id="UPA00242"/>
<dbReference type="InterPro" id="IPR043129">
    <property type="entry name" value="ATPase_NBD"/>
</dbReference>
<organism evidence="6 7">
    <name type="scientific">Poecilia mexicana</name>
    <dbReference type="NCBI Taxonomy" id="48701"/>
    <lineage>
        <taxon>Eukaryota</taxon>
        <taxon>Metazoa</taxon>
        <taxon>Chordata</taxon>
        <taxon>Craniata</taxon>
        <taxon>Vertebrata</taxon>
        <taxon>Euteleostomi</taxon>
        <taxon>Actinopterygii</taxon>
        <taxon>Neopterygii</taxon>
        <taxon>Teleostei</taxon>
        <taxon>Neoteleostei</taxon>
        <taxon>Acanthomorphata</taxon>
        <taxon>Ovalentaria</taxon>
        <taxon>Atherinomorphae</taxon>
        <taxon>Cyprinodontiformes</taxon>
        <taxon>Poeciliidae</taxon>
        <taxon>Poeciliinae</taxon>
        <taxon>Poecilia</taxon>
    </lineage>
</organism>
<keyword evidence="4" id="KW-0324">Glycolysis</keyword>
<reference evidence="6" key="1">
    <citation type="submission" date="2025-08" db="UniProtKB">
        <authorList>
            <consortium name="Ensembl"/>
        </authorList>
    </citation>
    <scope>IDENTIFICATION</scope>
</reference>
<dbReference type="GO" id="GO:0008865">
    <property type="term" value="F:fructokinase activity"/>
    <property type="evidence" value="ECO:0007669"/>
    <property type="project" value="TreeGrafter"/>
</dbReference>
<reference evidence="6" key="2">
    <citation type="submission" date="2025-09" db="UniProtKB">
        <authorList>
            <consortium name="Ensembl"/>
        </authorList>
    </citation>
    <scope>IDENTIFICATION</scope>
</reference>
<dbReference type="SUPFAM" id="SSF53067">
    <property type="entry name" value="Actin-like ATPase domain"/>
    <property type="match status" value="1"/>
</dbReference>
<dbReference type="GO" id="GO:0001678">
    <property type="term" value="P:intracellular glucose homeostasis"/>
    <property type="evidence" value="ECO:0007669"/>
    <property type="project" value="InterPro"/>
</dbReference>
<evidence type="ECO:0000256" key="2">
    <source>
        <dbReference type="ARBA" id="ARBA00044613"/>
    </source>
</evidence>
<evidence type="ECO:0000256" key="1">
    <source>
        <dbReference type="ARBA" id="ARBA00005028"/>
    </source>
</evidence>
<evidence type="ECO:0000256" key="4">
    <source>
        <dbReference type="RuleBase" id="RU362007"/>
    </source>
</evidence>
<dbReference type="GO" id="GO:0005739">
    <property type="term" value="C:mitochondrion"/>
    <property type="evidence" value="ECO:0007669"/>
    <property type="project" value="TreeGrafter"/>
</dbReference>
<dbReference type="Gene3D" id="3.30.420.40">
    <property type="match status" value="1"/>
</dbReference>
<dbReference type="GO" id="GO:0006096">
    <property type="term" value="P:glycolytic process"/>
    <property type="evidence" value="ECO:0007669"/>
    <property type="project" value="UniProtKB-KW"/>
</dbReference>
<dbReference type="InterPro" id="IPR022672">
    <property type="entry name" value="Hexokinase_N"/>
</dbReference>
<comment type="pathway">
    <text evidence="1">Carbohydrate metabolism; hexose metabolism.</text>
</comment>
<keyword evidence="4" id="KW-0808">Transferase</keyword>
<dbReference type="PANTHER" id="PTHR19443:SF4">
    <property type="entry name" value="HEXOKINASE-2"/>
    <property type="match status" value="1"/>
</dbReference>
<protein>
    <recommendedName>
        <fullName evidence="4">Phosphotransferase</fullName>
        <ecNumber evidence="4">2.7.1.-</ecNumber>
    </recommendedName>
</protein>
<comment type="similarity">
    <text evidence="4">Belongs to the hexokinase family.</text>
</comment>
<dbReference type="GO" id="GO:0005829">
    <property type="term" value="C:cytosol"/>
    <property type="evidence" value="ECO:0007669"/>
    <property type="project" value="TreeGrafter"/>
</dbReference>
<dbReference type="GO" id="GO:0005524">
    <property type="term" value="F:ATP binding"/>
    <property type="evidence" value="ECO:0007669"/>
    <property type="project" value="UniProtKB-UniRule"/>
</dbReference>
<keyword evidence="4" id="KW-0067">ATP-binding</keyword>
<evidence type="ECO:0000259" key="5">
    <source>
        <dbReference type="Pfam" id="PF00349"/>
    </source>
</evidence>
<dbReference type="Gene3D" id="3.40.367.20">
    <property type="match status" value="1"/>
</dbReference>
<keyword evidence="4" id="KW-0418">Kinase</keyword>
<feature type="domain" description="Hexokinase N-terminal" evidence="5">
    <location>
        <begin position="43"/>
        <end position="137"/>
    </location>
</feature>
<accession>A0A3B3WRD4</accession>
<dbReference type="Pfam" id="PF00349">
    <property type="entry name" value="Hexokinase_1"/>
    <property type="match status" value="1"/>
</dbReference>
<dbReference type="GO" id="GO:0006006">
    <property type="term" value="P:glucose metabolic process"/>
    <property type="evidence" value="ECO:0007669"/>
    <property type="project" value="TreeGrafter"/>
</dbReference>
<proteinExistence type="inferred from homology"/>
<evidence type="ECO:0000256" key="3">
    <source>
        <dbReference type="ARBA" id="ARBA00048160"/>
    </source>
</evidence>
<keyword evidence="4" id="KW-0547">Nucleotide-binding</keyword>
<name>A0A3B3WRD4_9TELE</name>
<dbReference type="AlphaFoldDB" id="A0A3B3WRD4"/>
<evidence type="ECO:0000313" key="7">
    <source>
        <dbReference type="Proteomes" id="UP000261480"/>
    </source>
</evidence>
<dbReference type="Ensembl" id="ENSPMET00000007726.1">
    <property type="protein sequence ID" value="ENSPMEP00000005312.1"/>
    <property type="gene ID" value="ENSPMEG00000006657.1"/>
</dbReference>
<dbReference type="InterPro" id="IPR001312">
    <property type="entry name" value="Hexokinase"/>
</dbReference>
<comment type="catalytic activity">
    <reaction evidence="3">
        <text>D-glucose + ATP = D-glucose 6-phosphate + ADP + H(+)</text>
        <dbReference type="Rhea" id="RHEA:17825"/>
        <dbReference type="ChEBI" id="CHEBI:4167"/>
        <dbReference type="ChEBI" id="CHEBI:15378"/>
        <dbReference type="ChEBI" id="CHEBI:30616"/>
        <dbReference type="ChEBI" id="CHEBI:61548"/>
        <dbReference type="ChEBI" id="CHEBI:456216"/>
        <dbReference type="EC" id="2.7.1.1"/>
    </reaction>
    <physiologicalReaction direction="left-to-right" evidence="3">
        <dbReference type="Rhea" id="RHEA:17826"/>
    </physiologicalReaction>
</comment>
<dbReference type="EC" id="2.7.1.-" evidence="4"/>
<dbReference type="STRING" id="48701.ENSPMEP00000005312"/>
<comment type="catalytic activity">
    <reaction evidence="2">
        <text>a D-hexose + ATP = a D-hexose 6-phosphate + ADP + H(+)</text>
        <dbReference type="Rhea" id="RHEA:22740"/>
        <dbReference type="ChEBI" id="CHEBI:4194"/>
        <dbReference type="ChEBI" id="CHEBI:15378"/>
        <dbReference type="ChEBI" id="CHEBI:30616"/>
        <dbReference type="ChEBI" id="CHEBI:229467"/>
        <dbReference type="ChEBI" id="CHEBI:456216"/>
        <dbReference type="EC" id="2.7.1.1"/>
    </reaction>
    <physiologicalReaction direction="left-to-right" evidence="2">
        <dbReference type="Rhea" id="RHEA:22741"/>
    </physiologicalReaction>
</comment>
<dbReference type="PANTHER" id="PTHR19443">
    <property type="entry name" value="HEXOKINASE"/>
    <property type="match status" value="1"/>
</dbReference>
<sequence length="165" mass="18863">MRSPDYKQKLGAGRSGSVCPSTPLSVFELKWIELFQQEHVISAREQLLEVKRRLTEEMARGLSKQTHDQTSVKMLPTYVRSTPDGTEQGDFLALDLGGSSFRVLLVRLKNEKKQKVDMHQKIYSIDQDTLQGTGEEVLCGVGIKQLKIILGFWFFKFQFTLKKPQ</sequence>
<dbReference type="Proteomes" id="UP000261480">
    <property type="component" value="Unplaced"/>
</dbReference>
<evidence type="ECO:0000313" key="6">
    <source>
        <dbReference type="Ensembl" id="ENSPMEP00000005312.1"/>
    </source>
</evidence>
<keyword evidence="7" id="KW-1185">Reference proteome</keyword>
<dbReference type="GO" id="GO:0005536">
    <property type="term" value="F:D-glucose binding"/>
    <property type="evidence" value="ECO:0007669"/>
    <property type="project" value="InterPro"/>
</dbReference>
<dbReference type="PROSITE" id="PS51748">
    <property type="entry name" value="HEXOKINASE_2"/>
    <property type="match status" value="1"/>
</dbReference>
<dbReference type="GO" id="GO:0004340">
    <property type="term" value="F:glucokinase activity"/>
    <property type="evidence" value="ECO:0007669"/>
    <property type="project" value="TreeGrafter"/>
</dbReference>